<organism evidence="2 4">
    <name type="scientific">Alteromonas australica</name>
    <dbReference type="NCBI Taxonomy" id="589873"/>
    <lineage>
        <taxon>Bacteria</taxon>
        <taxon>Pseudomonadati</taxon>
        <taxon>Pseudomonadota</taxon>
        <taxon>Gammaproteobacteria</taxon>
        <taxon>Alteromonadales</taxon>
        <taxon>Alteromonadaceae</taxon>
        <taxon>Alteromonas/Salinimonas group</taxon>
        <taxon>Alteromonas</taxon>
    </lineage>
</organism>
<gene>
    <name evidence="1" type="ORF">DCW74_00470</name>
    <name evidence="2" type="ORF">DEB45_00300</name>
</gene>
<evidence type="ECO:0008006" key="5">
    <source>
        <dbReference type="Google" id="ProtNLM"/>
    </source>
</evidence>
<name>A0A358DTR8_9ALTE</name>
<dbReference type="EMBL" id="DONK01000003">
    <property type="protein sequence ID" value="HBU49671.1"/>
    <property type="molecule type" value="Genomic_DNA"/>
</dbReference>
<comment type="caution">
    <text evidence="2">The sequence shown here is derived from an EMBL/GenBank/DDBJ whole genome shotgun (WGS) entry which is preliminary data.</text>
</comment>
<dbReference type="Proteomes" id="UP000263517">
    <property type="component" value="Unassembled WGS sequence"/>
</dbReference>
<evidence type="ECO:0000313" key="2">
    <source>
        <dbReference type="EMBL" id="HBU49671.1"/>
    </source>
</evidence>
<evidence type="ECO:0000313" key="1">
    <source>
        <dbReference type="EMBL" id="HAW74192.1"/>
    </source>
</evidence>
<dbReference type="InterPro" id="IPR009061">
    <property type="entry name" value="DNA-bd_dom_put_sf"/>
</dbReference>
<accession>A0A358DTR8</accession>
<dbReference type="AlphaFoldDB" id="A0A358DTR8"/>
<sequence length="86" mass="10044">MLTDQLFEKIRGVIESQLCKVALNSKEFLTFDECVQYTALSPNFLRQQVREGLSCYKLGGRRTFFKREEVDAWVLKNRVELGGEHE</sequence>
<proteinExistence type="predicted"/>
<dbReference type="EMBL" id="DNAN01000018">
    <property type="protein sequence ID" value="HAW74192.1"/>
    <property type="molecule type" value="Genomic_DNA"/>
</dbReference>
<reference evidence="3 4" key="1">
    <citation type="journal article" date="2018" name="Nat. Biotechnol.">
        <title>A standardized bacterial taxonomy based on genome phylogeny substantially revises the tree of life.</title>
        <authorList>
            <person name="Parks D.H."/>
            <person name="Chuvochina M."/>
            <person name="Waite D.W."/>
            <person name="Rinke C."/>
            <person name="Skarshewski A."/>
            <person name="Chaumeil P.A."/>
            <person name="Hugenholtz P."/>
        </authorList>
    </citation>
    <scope>NUCLEOTIDE SEQUENCE [LARGE SCALE GENOMIC DNA]</scope>
    <source>
        <strain evidence="2">UBA11621</strain>
        <strain evidence="1">UBA11978</strain>
    </source>
</reference>
<dbReference type="RefSeq" id="WP_272965722.1">
    <property type="nucleotide sequence ID" value="NZ_CALBIY010000100.1"/>
</dbReference>
<dbReference type="SUPFAM" id="SSF46955">
    <property type="entry name" value="Putative DNA-binding domain"/>
    <property type="match status" value="1"/>
</dbReference>
<evidence type="ECO:0000313" key="4">
    <source>
        <dbReference type="Proteomes" id="UP000264779"/>
    </source>
</evidence>
<evidence type="ECO:0000313" key="3">
    <source>
        <dbReference type="Proteomes" id="UP000263517"/>
    </source>
</evidence>
<protein>
    <recommendedName>
        <fullName evidence="5">DNA-binding protein</fullName>
    </recommendedName>
</protein>
<dbReference type="Proteomes" id="UP000264779">
    <property type="component" value="Unassembled WGS sequence"/>
</dbReference>